<gene>
    <name evidence="3" type="ORF">DFP72DRAFT_523098</name>
</gene>
<sequence>MSLPTCGTQANGTRLSCCLRVSRKPGRRGPNWAVLPTDSKPSLDSKNVRDVIGDLAPERFHDDLRAYLATHLLPTKSSTLEKDDDNSVILSYMAKFEALVEEHMGATGYKKRDCAAESSQDPSDAANPVSQDDVAEGADSRTSGDGESMGHSVAPTMLSDQGIPTLTQVRCEDESDTPPSVSLTSFSAGAPDLELPSKLSDAPALTSSATCVHPRSDTQRSLIASTKHWVTLVANILVISWTVVFFVIYISPSFGNGSFRLPS</sequence>
<evidence type="ECO:0000313" key="4">
    <source>
        <dbReference type="Proteomes" id="UP000521943"/>
    </source>
</evidence>
<feature type="transmembrane region" description="Helical" evidence="2">
    <location>
        <begin position="229"/>
        <end position="250"/>
    </location>
</feature>
<keyword evidence="2" id="KW-1133">Transmembrane helix</keyword>
<evidence type="ECO:0000256" key="1">
    <source>
        <dbReference type="SAM" id="MobiDB-lite"/>
    </source>
</evidence>
<comment type="caution">
    <text evidence="3">The sequence shown here is derived from an EMBL/GenBank/DDBJ whole genome shotgun (WGS) entry which is preliminary data.</text>
</comment>
<reference evidence="3 4" key="1">
    <citation type="submission" date="2020-07" db="EMBL/GenBank/DDBJ databases">
        <title>Comparative genomics of pyrophilous fungi reveals a link between fire events and developmental genes.</title>
        <authorList>
            <consortium name="DOE Joint Genome Institute"/>
            <person name="Steindorff A.S."/>
            <person name="Carver A."/>
            <person name="Calhoun S."/>
            <person name="Stillman K."/>
            <person name="Liu H."/>
            <person name="Lipzen A."/>
            <person name="Pangilinan J."/>
            <person name="Labutti K."/>
            <person name="Bruns T.D."/>
            <person name="Grigoriev I.V."/>
        </authorList>
    </citation>
    <scope>NUCLEOTIDE SEQUENCE [LARGE SCALE GENOMIC DNA]</scope>
    <source>
        <strain evidence="3 4">CBS 144469</strain>
    </source>
</reference>
<name>A0A8H6MC71_9AGAR</name>
<organism evidence="3 4">
    <name type="scientific">Ephemerocybe angulata</name>
    <dbReference type="NCBI Taxonomy" id="980116"/>
    <lineage>
        <taxon>Eukaryota</taxon>
        <taxon>Fungi</taxon>
        <taxon>Dikarya</taxon>
        <taxon>Basidiomycota</taxon>
        <taxon>Agaricomycotina</taxon>
        <taxon>Agaricomycetes</taxon>
        <taxon>Agaricomycetidae</taxon>
        <taxon>Agaricales</taxon>
        <taxon>Agaricineae</taxon>
        <taxon>Psathyrellaceae</taxon>
        <taxon>Ephemerocybe</taxon>
    </lineage>
</organism>
<accession>A0A8H6MC71</accession>
<evidence type="ECO:0000313" key="3">
    <source>
        <dbReference type="EMBL" id="KAF6763085.1"/>
    </source>
</evidence>
<evidence type="ECO:0000256" key="2">
    <source>
        <dbReference type="SAM" id="Phobius"/>
    </source>
</evidence>
<feature type="region of interest" description="Disordered" evidence="1">
    <location>
        <begin position="111"/>
        <end position="159"/>
    </location>
</feature>
<proteinExistence type="predicted"/>
<protein>
    <submittedName>
        <fullName evidence="3">Uncharacterized protein</fullName>
    </submittedName>
</protein>
<keyword evidence="2" id="KW-0812">Transmembrane</keyword>
<keyword evidence="4" id="KW-1185">Reference proteome</keyword>
<dbReference type="EMBL" id="JACGCI010000006">
    <property type="protein sequence ID" value="KAF6763085.1"/>
    <property type="molecule type" value="Genomic_DNA"/>
</dbReference>
<dbReference type="AlphaFoldDB" id="A0A8H6MC71"/>
<dbReference type="Proteomes" id="UP000521943">
    <property type="component" value="Unassembled WGS sequence"/>
</dbReference>
<keyword evidence="2" id="KW-0472">Membrane</keyword>